<dbReference type="GO" id="GO:0005886">
    <property type="term" value="C:plasma membrane"/>
    <property type="evidence" value="ECO:0007669"/>
    <property type="project" value="TreeGrafter"/>
</dbReference>
<dbReference type="Proteomes" id="UP000093796">
    <property type="component" value="Unassembled WGS sequence"/>
</dbReference>
<keyword evidence="3 9" id="KW-0808">Transferase</keyword>
<dbReference type="OrthoDB" id="9807795at2"/>
<evidence type="ECO:0000313" key="10">
    <source>
        <dbReference type="Proteomes" id="UP000093796"/>
    </source>
</evidence>
<evidence type="ECO:0000259" key="8">
    <source>
        <dbReference type="Pfam" id="PF00535"/>
    </source>
</evidence>
<dbReference type="PATRIC" id="fig|438.15.peg.2014"/>
<gene>
    <name evidence="9" type="ORF">SRCM100623_01810</name>
</gene>
<dbReference type="EC" id="2.4.1.83" evidence="9"/>
<evidence type="ECO:0000256" key="5">
    <source>
        <dbReference type="ARBA" id="ARBA00022985"/>
    </source>
</evidence>
<comment type="caution">
    <text evidence="9">The sequence shown here is derived from an EMBL/GenBank/DDBJ whole genome shotgun (WGS) entry which is preliminary data.</text>
</comment>
<dbReference type="FunFam" id="3.90.550.10:FF:000170">
    <property type="entry name" value="Dolichol-phosphate mannosyltransferase"/>
    <property type="match status" value="1"/>
</dbReference>
<evidence type="ECO:0000313" key="9">
    <source>
        <dbReference type="EMBL" id="OAZ72178.1"/>
    </source>
</evidence>
<dbReference type="SUPFAM" id="SSF53448">
    <property type="entry name" value="Nucleotide-diphospho-sugar transferases"/>
    <property type="match status" value="1"/>
</dbReference>
<keyword evidence="1" id="KW-1003">Cell membrane</keyword>
<dbReference type="AlphaFoldDB" id="A0A1A0DA76"/>
<evidence type="ECO:0000256" key="7">
    <source>
        <dbReference type="ARBA" id="ARBA00023136"/>
    </source>
</evidence>
<dbReference type="GO" id="GO:0009103">
    <property type="term" value="P:lipopolysaccharide biosynthetic process"/>
    <property type="evidence" value="ECO:0007669"/>
    <property type="project" value="UniProtKB-KW"/>
</dbReference>
<keyword evidence="5" id="KW-0448">Lipopolysaccharide biosynthesis</keyword>
<dbReference type="eggNOG" id="COG0463">
    <property type="taxonomic scope" value="Bacteria"/>
</dbReference>
<dbReference type="InterPro" id="IPR029044">
    <property type="entry name" value="Nucleotide-diphossugar_trans"/>
</dbReference>
<keyword evidence="2 9" id="KW-0328">Glycosyltransferase</keyword>
<keyword evidence="7" id="KW-0472">Membrane</keyword>
<name>A0A1A0DA76_ACEPA</name>
<evidence type="ECO:0000256" key="4">
    <source>
        <dbReference type="ARBA" id="ARBA00022692"/>
    </source>
</evidence>
<dbReference type="Gene3D" id="3.90.550.10">
    <property type="entry name" value="Spore Coat Polysaccharide Biosynthesis Protein SpsA, Chain A"/>
    <property type="match status" value="1"/>
</dbReference>
<dbReference type="RefSeq" id="WP_064776207.1">
    <property type="nucleotide sequence ID" value="NZ_LYUD01000102.1"/>
</dbReference>
<organism evidence="9 10">
    <name type="scientific">Acetobacter pasteurianus</name>
    <name type="common">Acetobacter turbidans</name>
    <dbReference type="NCBI Taxonomy" id="438"/>
    <lineage>
        <taxon>Bacteria</taxon>
        <taxon>Pseudomonadati</taxon>
        <taxon>Pseudomonadota</taxon>
        <taxon>Alphaproteobacteria</taxon>
        <taxon>Acetobacterales</taxon>
        <taxon>Acetobacteraceae</taxon>
        <taxon>Acetobacter</taxon>
    </lineage>
</organism>
<keyword evidence="6" id="KW-1133">Transmembrane helix</keyword>
<sequence length="257" mass="28692">MTGLVSATPSQHNDAQCELSIVIAVLDEQDNLPQVCRELAEAMQQLPAAEVVFVDDGSQDQTVEVLQRLRDECLPSLRILSHDRRCGKSAALRTGITAARGTWIATIDGDGQDDPRELGNLVSLAQAQATKGRAPLVVGVRTRRKDGWSRRFATRFANGLRQKLLNDQCPDTGAPIKIFQREDFLRLPQFEGLHRFLPALFASYGVPLVCHPVTHRPRLHGQSKYTNFNRAVVGVRDLLGVMWLRNRTHLPKSIREC</sequence>
<proteinExistence type="predicted"/>
<accession>A0A1A0DA76</accession>
<evidence type="ECO:0000256" key="1">
    <source>
        <dbReference type="ARBA" id="ARBA00022475"/>
    </source>
</evidence>
<evidence type="ECO:0000256" key="6">
    <source>
        <dbReference type="ARBA" id="ARBA00022989"/>
    </source>
</evidence>
<keyword evidence="4" id="KW-0812">Transmembrane</keyword>
<dbReference type="GO" id="GO:0004582">
    <property type="term" value="F:dolichyl-phosphate beta-D-mannosyltransferase activity"/>
    <property type="evidence" value="ECO:0007669"/>
    <property type="project" value="UniProtKB-EC"/>
</dbReference>
<dbReference type="InterPro" id="IPR001173">
    <property type="entry name" value="Glyco_trans_2-like"/>
</dbReference>
<dbReference type="InterPro" id="IPR050256">
    <property type="entry name" value="Glycosyltransferase_2"/>
</dbReference>
<dbReference type="EMBL" id="LYUD01000102">
    <property type="protein sequence ID" value="OAZ72178.1"/>
    <property type="molecule type" value="Genomic_DNA"/>
</dbReference>
<protein>
    <submittedName>
        <fullName evidence="9">Dolichyl-phosphate beta-D-mannosyltransferase</fullName>
        <ecNumber evidence="9">2.4.1.83</ecNumber>
    </submittedName>
</protein>
<dbReference type="GO" id="GO:0099621">
    <property type="term" value="F:undecaprenyl-phosphate 4-deoxy-4-formamido-L-arabinose transferase activity"/>
    <property type="evidence" value="ECO:0007669"/>
    <property type="project" value="TreeGrafter"/>
</dbReference>
<dbReference type="Pfam" id="PF00535">
    <property type="entry name" value="Glycos_transf_2"/>
    <property type="match status" value="1"/>
</dbReference>
<dbReference type="CDD" id="cd04187">
    <property type="entry name" value="DPM1_like_bac"/>
    <property type="match status" value="1"/>
</dbReference>
<evidence type="ECO:0000256" key="3">
    <source>
        <dbReference type="ARBA" id="ARBA00022679"/>
    </source>
</evidence>
<reference evidence="9 10" key="1">
    <citation type="submission" date="2016-05" db="EMBL/GenBank/DDBJ databases">
        <title>Genome sequencing of Acetobacter pasteurianus strain SRCM100623.</title>
        <authorList>
            <person name="Song Y.R."/>
        </authorList>
    </citation>
    <scope>NUCLEOTIDE SEQUENCE [LARGE SCALE GENOMIC DNA]</scope>
    <source>
        <strain evidence="9 10">SRCM100623</strain>
    </source>
</reference>
<dbReference type="PANTHER" id="PTHR48090:SF3">
    <property type="entry name" value="UNDECAPRENYL-PHOSPHATE 4-DEOXY-4-FORMAMIDO-L-ARABINOSE TRANSFERASE"/>
    <property type="match status" value="1"/>
</dbReference>
<evidence type="ECO:0000256" key="2">
    <source>
        <dbReference type="ARBA" id="ARBA00022676"/>
    </source>
</evidence>
<feature type="domain" description="Glycosyltransferase 2-like" evidence="8">
    <location>
        <begin position="20"/>
        <end position="184"/>
    </location>
</feature>
<dbReference type="PANTHER" id="PTHR48090">
    <property type="entry name" value="UNDECAPRENYL-PHOSPHATE 4-DEOXY-4-FORMAMIDO-L-ARABINOSE TRANSFERASE-RELATED"/>
    <property type="match status" value="1"/>
</dbReference>